<evidence type="ECO:0000313" key="1">
    <source>
        <dbReference type="EMBL" id="REC62848.1"/>
    </source>
</evidence>
<dbReference type="InterPro" id="IPR044935">
    <property type="entry name" value="DUF5086_sf"/>
</dbReference>
<evidence type="ECO:0008006" key="3">
    <source>
        <dbReference type="Google" id="ProtNLM"/>
    </source>
</evidence>
<evidence type="ECO:0000313" key="2">
    <source>
        <dbReference type="Proteomes" id="UP000256686"/>
    </source>
</evidence>
<dbReference type="Gene3D" id="3.90.70.190">
    <property type="entry name" value="Domain of unknown function (DUF5086)"/>
    <property type="match status" value="1"/>
</dbReference>
<name>A0A3D9CAU9_9FLAO</name>
<keyword evidence="2" id="KW-1185">Reference proteome</keyword>
<dbReference type="PROSITE" id="PS51257">
    <property type="entry name" value="PROKAR_LIPOPROTEIN"/>
    <property type="match status" value="1"/>
</dbReference>
<organism evidence="1 2">
    <name type="scientific">Chryseobacterium pennae</name>
    <dbReference type="NCBI Taxonomy" id="2258962"/>
    <lineage>
        <taxon>Bacteria</taxon>
        <taxon>Pseudomonadati</taxon>
        <taxon>Bacteroidota</taxon>
        <taxon>Flavobacteriia</taxon>
        <taxon>Flavobacteriales</taxon>
        <taxon>Weeksellaceae</taxon>
        <taxon>Chryseobacterium group</taxon>
        <taxon>Chryseobacterium</taxon>
    </lineage>
</organism>
<dbReference type="RefSeq" id="WP_115970336.1">
    <property type="nucleotide sequence ID" value="NZ_QNVT01000006.1"/>
</dbReference>
<accession>A0A3D9CAU9</accession>
<reference evidence="2" key="1">
    <citation type="submission" date="2018-06" db="EMBL/GenBank/DDBJ databases">
        <authorList>
            <person name="Lum Nde A."/>
            <person name="Hugo C."/>
        </authorList>
    </citation>
    <scope>NUCLEOTIDE SEQUENCE [LARGE SCALE GENOMIC DNA]</scope>
    <source>
        <strain evidence="2">1_F178</strain>
    </source>
</reference>
<dbReference type="Proteomes" id="UP000256686">
    <property type="component" value="Unassembled WGS sequence"/>
</dbReference>
<gene>
    <name evidence="1" type="ORF">DRF65_08480</name>
</gene>
<dbReference type="AlphaFoldDB" id="A0A3D9CAU9"/>
<proteinExistence type="predicted"/>
<sequence length="151" mass="16958">MIKLFTLTVAALLTLLSCTKNDMKYSVGQEWNYKTRPIEANSTLTILKIEEYPKTGKVIHISISGLKMRNPDSPSGFAEKLTHIPMSEEALDKSVTKVYKENSKMPDSLEMDGYSTWKKEFDKGDAGVFAIPVSEIVSVMEKLIIKGDYTK</sequence>
<dbReference type="EMBL" id="QNVT01000006">
    <property type="protein sequence ID" value="REC62848.1"/>
    <property type="molecule type" value="Genomic_DNA"/>
</dbReference>
<protein>
    <recommendedName>
        <fullName evidence="3">Lipoprotein</fullName>
    </recommendedName>
</protein>
<comment type="caution">
    <text evidence="1">The sequence shown here is derived from an EMBL/GenBank/DDBJ whole genome shotgun (WGS) entry which is preliminary data.</text>
</comment>